<dbReference type="GO" id="GO:0005886">
    <property type="term" value="C:plasma membrane"/>
    <property type="evidence" value="ECO:0007669"/>
    <property type="project" value="TreeGrafter"/>
</dbReference>
<feature type="transmembrane region" description="Helical" evidence="1">
    <location>
        <begin position="6"/>
        <end position="22"/>
    </location>
</feature>
<feature type="transmembrane region" description="Helical" evidence="1">
    <location>
        <begin position="97"/>
        <end position="130"/>
    </location>
</feature>
<dbReference type="PANTHER" id="PTHR45138:SF9">
    <property type="entry name" value="DIGUANYLATE CYCLASE DGCM-RELATED"/>
    <property type="match status" value="1"/>
</dbReference>
<comment type="caution">
    <text evidence="3">The sequence shown here is derived from an EMBL/GenBank/DDBJ whole genome shotgun (WGS) entry which is preliminary data.</text>
</comment>
<feature type="transmembrane region" description="Helical" evidence="1">
    <location>
        <begin position="173"/>
        <end position="193"/>
    </location>
</feature>
<keyword evidence="4" id="KW-1185">Reference proteome</keyword>
<proteinExistence type="predicted"/>
<dbReference type="InterPro" id="IPR000160">
    <property type="entry name" value="GGDEF_dom"/>
</dbReference>
<keyword evidence="1" id="KW-1133">Transmembrane helix</keyword>
<dbReference type="Proteomes" id="UP000051442">
    <property type="component" value="Unassembled WGS sequence"/>
</dbReference>
<reference evidence="3 4" key="1">
    <citation type="journal article" date="2015" name="Genome Announc.">
        <title>Expanding the biotechnology potential of lactobacilli through comparative genomics of 213 strains and associated genera.</title>
        <authorList>
            <person name="Sun Z."/>
            <person name="Harris H.M."/>
            <person name="McCann A."/>
            <person name="Guo C."/>
            <person name="Argimon S."/>
            <person name="Zhang W."/>
            <person name="Yang X."/>
            <person name="Jeffery I.B."/>
            <person name="Cooney J.C."/>
            <person name="Kagawa T.F."/>
            <person name="Liu W."/>
            <person name="Song Y."/>
            <person name="Salvetti E."/>
            <person name="Wrobel A."/>
            <person name="Rasinkangas P."/>
            <person name="Parkhill J."/>
            <person name="Rea M.C."/>
            <person name="O'Sullivan O."/>
            <person name="Ritari J."/>
            <person name="Douillard F.P."/>
            <person name="Paul Ross R."/>
            <person name="Yang R."/>
            <person name="Briner A.E."/>
            <person name="Felis G.E."/>
            <person name="de Vos W.M."/>
            <person name="Barrangou R."/>
            <person name="Klaenhammer T.R."/>
            <person name="Caufield P.W."/>
            <person name="Cui Y."/>
            <person name="Zhang H."/>
            <person name="O'Toole P.W."/>
        </authorList>
    </citation>
    <scope>NUCLEOTIDE SEQUENCE [LARGE SCALE GENOMIC DNA]</scope>
    <source>
        <strain evidence="3 4">DSM 23365</strain>
    </source>
</reference>
<dbReference type="NCBIfam" id="TIGR00254">
    <property type="entry name" value="GGDEF"/>
    <property type="match status" value="1"/>
</dbReference>
<dbReference type="GO" id="GO:1902201">
    <property type="term" value="P:negative regulation of bacterial-type flagellum-dependent cell motility"/>
    <property type="evidence" value="ECO:0007669"/>
    <property type="project" value="TreeGrafter"/>
</dbReference>
<dbReference type="InterPro" id="IPR050469">
    <property type="entry name" value="Diguanylate_Cyclase"/>
</dbReference>
<dbReference type="CDD" id="cd01949">
    <property type="entry name" value="GGDEF"/>
    <property type="match status" value="1"/>
</dbReference>
<dbReference type="SUPFAM" id="SSF55073">
    <property type="entry name" value="Nucleotide cyclase"/>
    <property type="match status" value="1"/>
</dbReference>
<feature type="transmembrane region" description="Helical" evidence="1">
    <location>
        <begin position="43"/>
        <end position="64"/>
    </location>
</feature>
<evidence type="ECO:0000313" key="4">
    <source>
        <dbReference type="Proteomes" id="UP000051442"/>
    </source>
</evidence>
<dbReference type="SMART" id="SM00267">
    <property type="entry name" value="GGDEF"/>
    <property type="match status" value="1"/>
</dbReference>
<keyword evidence="1" id="KW-0472">Membrane</keyword>
<dbReference type="AlphaFoldDB" id="A0A0R2F026"/>
<sequence length="367" mass="41574">MLIWSAFYLFITLFFMLVFLALSQQVIHVTRQNLVDHHQLRLAWLELPAVIISLVVMLVLRGISLYPNNLNLWLLMNLQLLVMMYSVTLFKSNLSYGLLAIGAFLSFGTLNLMGVVLMALIFLVCLGVLFLPDMIPVPDNHLREFQIIMIILIGVSFWLSVKRLSPTISWWQTLTMMVSFIVVAIADLVYYLATRQEHSNSLMIAQHTRYDSLTSLKNWSAFREEFDDAFAAASTSSLVVATLDIDAFKDINDHYGHLVGNRALIAVANTLSTTLKPYHFDQHLYRTGGEEFSIIFPRTSINIAEHICEDCQESIRNLELHEEAGTLRLTAAIGLTCKWGQDHDATITFQRAGHYASRANPGELTED</sequence>
<dbReference type="STRING" id="1423804.FD14_GL002630"/>
<evidence type="ECO:0000259" key="2">
    <source>
        <dbReference type="PROSITE" id="PS50887"/>
    </source>
</evidence>
<dbReference type="Pfam" id="PF00990">
    <property type="entry name" value="GGDEF"/>
    <property type="match status" value="1"/>
</dbReference>
<dbReference type="GO" id="GO:0043709">
    <property type="term" value="P:cell adhesion involved in single-species biofilm formation"/>
    <property type="evidence" value="ECO:0007669"/>
    <property type="project" value="TreeGrafter"/>
</dbReference>
<evidence type="ECO:0000313" key="3">
    <source>
        <dbReference type="EMBL" id="KRN17604.1"/>
    </source>
</evidence>
<evidence type="ECO:0000256" key="1">
    <source>
        <dbReference type="SAM" id="Phobius"/>
    </source>
</evidence>
<dbReference type="PROSITE" id="PS50887">
    <property type="entry name" value="GGDEF"/>
    <property type="match status" value="1"/>
</dbReference>
<keyword evidence="1" id="KW-0812">Transmembrane</keyword>
<protein>
    <recommendedName>
        <fullName evidence="2">GGDEF domain-containing protein</fullName>
    </recommendedName>
</protein>
<dbReference type="PATRIC" id="fig|1423804.4.peg.2842"/>
<feature type="transmembrane region" description="Helical" evidence="1">
    <location>
        <begin position="142"/>
        <end position="161"/>
    </location>
</feature>
<dbReference type="PANTHER" id="PTHR45138">
    <property type="entry name" value="REGULATORY COMPONENTS OF SENSORY TRANSDUCTION SYSTEM"/>
    <property type="match status" value="1"/>
</dbReference>
<feature type="transmembrane region" description="Helical" evidence="1">
    <location>
        <begin position="70"/>
        <end position="90"/>
    </location>
</feature>
<dbReference type="RefSeq" id="WP_057152384.1">
    <property type="nucleotide sequence ID" value="NZ_AYZM01000173.1"/>
</dbReference>
<dbReference type="GO" id="GO:0052621">
    <property type="term" value="F:diguanylate cyclase activity"/>
    <property type="evidence" value="ECO:0007669"/>
    <property type="project" value="TreeGrafter"/>
</dbReference>
<name>A0A0R2F026_9LACO</name>
<dbReference type="EMBL" id="AYZM01000173">
    <property type="protein sequence ID" value="KRN17604.1"/>
    <property type="molecule type" value="Genomic_DNA"/>
</dbReference>
<dbReference type="Gene3D" id="3.30.70.270">
    <property type="match status" value="1"/>
</dbReference>
<dbReference type="InterPro" id="IPR029787">
    <property type="entry name" value="Nucleotide_cyclase"/>
</dbReference>
<gene>
    <name evidence="3" type="ORF">FD14_GL002630</name>
</gene>
<organism evidence="3 4">
    <name type="scientific">Secundilactobacillus similis DSM 23365 = JCM 2765</name>
    <dbReference type="NCBI Taxonomy" id="1423804"/>
    <lineage>
        <taxon>Bacteria</taxon>
        <taxon>Bacillati</taxon>
        <taxon>Bacillota</taxon>
        <taxon>Bacilli</taxon>
        <taxon>Lactobacillales</taxon>
        <taxon>Lactobacillaceae</taxon>
        <taxon>Secundilactobacillus</taxon>
    </lineage>
</organism>
<dbReference type="InterPro" id="IPR043128">
    <property type="entry name" value="Rev_trsase/Diguanyl_cyclase"/>
</dbReference>
<dbReference type="OrthoDB" id="9759607at2"/>
<accession>A0A0R2F026</accession>
<feature type="domain" description="GGDEF" evidence="2">
    <location>
        <begin position="236"/>
        <end position="367"/>
    </location>
</feature>